<dbReference type="FunFam" id="3.80.10.10:FF:001164">
    <property type="entry name" value="GH01279p"/>
    <property type="match status" value="1"/>
</dbReference>
<proteinExistence type="predicted"/>
<dbReference type="EMBL" id="JAHRHY010000025">
    <property type="protein sequence ID" value="KAG9061258.1"/>
    <property type="molecule type" value="Genomic_DNA"/>
</dbReference>
<feature type="region of interest" description="Disordered" evidence="3">
    <location>
        <begin position="228"/>
        <end position="401"/>
    </location>
</feature>
<feature type="compositionally biased region" description="Low complexity" evidence="3">
    <location>
        <begin position="976"/>
        <end position="986"/>
    </location>
</feature>
<feature type="compositionally biased region" description="Low complexity" evidence="3">
    <location>
        <begin position="644"/>
        <end position="656"/>
    </location>
</feature>
<feature type="compositionally biased region" description="Polar residues" evidence="3">
    <location>
        <begin position="1822"/>
        <end position="1836"/>
    </location>
</feature>
<dbReference type="InterPro" id="IPR003591">
    <property type="entry name" value="Leu-rich_rpt_typical-subtyp"/>
</dbReference>
<dbReference type="SMART" id="SM00369">
    <property type="entry name" value="LRR_TYP"/>
    <property type="match status" value="18"/>
</dbReference>
<sequence>MATAAGKKTASADKPRGLLAGAFSKSKRKDRLGNSTGNSTGNSIDNKSIEQESSSKSKSREQPALLLPRLPSLEDFDFSLPFLTDDSSSVASSTPATIASTTLTSSTPASPASYSHSTSRPLLAGTSYSSFSPSNSQYLTSQSPRVQDYFGPSPTSTIRQRSIGHPPASGSSTYSNNSNHSSASNSRPTTTTAMHSKAMTDTTISGTGTIGGPLDLSRLEVTSNDSYIHFNDDLSPKRSSFKGLDHRRTSDIHITSTSTRSSVDQERGRPQQQQQQQTRDDLLNPTRFVIHQPSLPGFSKASRATSPSPSLTSSVLSDESSVHSSLQHHAQSIQQLQQQQQQQQQQRSGPSSKASMESSHQQQQPKQQQQPQPQQRQQDKRPSSTASAPETATRPSSITLPTIARAQEAPASLTLAATSTLNGNARAAQTGRSIGRGGPSSSSPPVAGSAHLRPAQPKQVLDTLQESQSPNLRTRLSRLFRQNPKSERSSSLEPRHRVQQKQLNQEIARTMPRLKQQQQQEQQSPLQEPQPQQRQQLPPQQRLQQQPSSIPVPVRQVPASQSAPAPALVAAPTPAPAPLPSSISTPSPQSSPVSTLKSDPLIIHWSFSAIPVPTSFAPGILPSSLSPPASPLTSEAAKARQRRVSSVSSSHSIRQVGAYGGGSRGPMMSPSRKANPYYSGVIARFSNGGRHSPHDRDHSSSPSKRRSVVAVGGERARVGADPTSSRDKLTMAEVTGQNPPKPVVSAKSRPLSTASTVSSIVSEAKEREPLPLLPSHQESTEESNNEFMRTFHSSFVSSPIQAPLMFTPTYEEEYDIEKDSIRNSIQGSPFFAKATLPYTRTVPIAHGPPTYNSRSASPPSGRTVPIPPEINTQLAVTSAQTMESANEPQSTGDYASSSMSDDLDVDSPDSQFSSHAGYGEHGGGIITTEEGWDDAESQQDNLGPNAPPIVMVHRSSMEHSILPEQPPFAQNTRPLSSASSVMSSNSTKMVPPGPAHLTSVAQWSESSYDPCAPIRWDELFEMDPNSKGPLWLSGRELGQIPHEFFDGLRNLRELYLDHNDIKVVPDSLLKLTKLDVLDLSCNSISSFHSAFKMKKLKNLRRLNLDHNMLTDISPIYKLKSLRELRMNHNFVPFLAIAIQNMTKLKILAMESNSLSTLPETMGKLGNLCELRLSDNNLRALPESIGSIRTLQVLALRSNLLERLPESWKDMENLSTLDLASNKLTSLPADIVRLPKLTHLDLHDNQIRALPDKIGQLSNLVVLQLCNNQLRELPRDIGRLKDLHDLVLSFNQLRKLPDEIGKLNKLQELKFDNNPLRSLPKTIQRLTNVRRVHLQGCELHDLPIELGVAFKELVHLDLSGNRFEVMPALDQMTRLEELYISNNLLREIGTSSLNLQTSNNSNNSYNTGTISGPMGGGIGLANSAQLGAGNGSLSSHTVSASSSQGGTILVNSSTSQGSTGGVTGTLNMGGGVTSSKLSELKRLRVFEASNNQIRVLSPKINMLPRLEVLDLSDNLLTWLPKEIGDLADLKILILEGNPIKSLPSSLSKLMGSLEVFRIGEWPENGFEITREQAQMNMKINVLQTFMPQQIERTLLMRMHDSILKRVQELDSQRYRDEHDLDKVTGSGLHSRALTTASQRVPGTSFALATNLVSAMQQARAGSLPLEAGVRGRLGITQGLAIATQNMMAHRDFSLPTPSFGNESQATSTTGSGYYSTSSAMLSMNSEGINPNYGDYSASTVRTIPTLQFTNIRGQVGPVTSLPLTSSPLTASVPSGPLSAFPLLNSLRTRKSQQSLSAKNSGAEGARPKSMYAYGGQSDAGQDEVTSPQASSSLSNRMSRVFDFGNSSNSHGNNGNGKLKSTGDAPRISTLESSTLQLSTDAMMALGLGSQPGTAGGVITRGHGFDRLGLRPDHGSRLGDGSLIDIKNSMAIKSSPSLTSTPMPLFSVRPTSPTPGSSAARQEKARTSKTSSARPVSPLPSHISDSSIKSPTSSGGSSGFGTEKTTTALPWLRLKSSGMPQSHSQDSGYQQPSGDFPPPSASIASTVTSMSTTSLPVQLTVNGLPISAPAPPPILLNYTLETSSLDIPSHMYYSANGDDVDGDMPAGDHDEDDELSRLGDGMGIDGETEDDNMSTTTGGYTEGTRPRIRTKAPIIESQARSQQEAYQQQQQQQQQQYQATATDPVLKIAVLKGIYDQILQNMDQMVEQNVQESPAKKNNNNKFKLLNTLKFLKADRNGNGSSSNNSSTNNHHQHSMQAQHHHHHQGSLSSSLVGHHPITTTLQ</sequence>
<dbReference type="Pfam" id="PF12799">
    <property type="entry name" value="LRR_4"/>
    <property type="match status" value="1"/>
</dbReference>
<feature type="compositionally biased region" description="Low complexity" evidence="3">
    <location>
        <begin position="87"/>
        <end position="119"/>
    </location>
</feature>
<keyword evidence="2" id="KW-0677">Repeat</keyword>
<feature type="region of interest" description="Disordered" evidence="3">
    <location>
        <begin position="426"/>
        <end position="596"/>
    </location>
</feature>
<evidence type="ECO:0000256" key="3">
    <source>
        <dbReference type="SAM" id="MobiDB-lite"/>
    </source>
</evidence>
<feature type="region of interest" description="Disordered" evidence="3">
    <location>
        <begin position="1788"/>
        <end position="1865"/>
    </location>
</feature>
<dbReference type="SMART" id="SM00365">
    <property type="entry name" value="LRR_SD22"/>
    <property type="match status" value="9"/>
</dbReference>
<name>A0A9P7XJG3_9FUNG</name>
<dbReference type="InterPro" id="IPR032675">
    <property type="entry name" value="LRR_dom_sf"/>
</dbReference>
<feature type="region of interest" description="Disordered" evidence="3">
    <location>
        <begin position="1932"/>
        <end position="2002"/>
    </location>
</feature>
<feature type="region of interest" description="Disordered" evidence="3">
    <location>
        <begin position="2014"/>
        <end position="2042"/>
    </location>
</feature>
<feature type="compositionally biased region" description="Low complexity" evidence="3">
    <location>
        <begin position="361"/>
        <end position="376"/>
    </location>
</feature>
<feature type="compositionally biased region" description="Low complexity" evidence="3">
    <location>
        <begin position="556"/>
        <end position="572"/>
    </location>
</feature>
<feature type="compositionally biased region" description="Low complexity" evidence="3">
    <location>
        <begin position="2264"/>
        <end position="2274"/>
    </location>
</feature>
<dbReference type="GO" id="GO:0005737">
    <property type="term" value="C:cytoplasm"/>
    <property type="evidence" value="ECO:0007669"/>
    <property type="project" value="TreeGrafter"/>
</dbReference>
<feature type="compositionally biased region" description="Basic residues" evidence="3">
    <location>
        <begin position="2249"/>
        <end position="2263"/>
    </location>
</feature>
<feature type="compositionally biased region" description="Low complexity" evidence="3">
    <location>
        <begin position="439"/>
        <end position="450"/>
    </location>
</feature>
<evidence type="ECO:0000256" key="1">
    <source>
        <dbReference type="ARBA" id="ARBA00022614"/>
    </source>
</evidence>
<feature type="region of interest" description="Disordered" evidence="3">
    <location>
        <begin position="2232"/>
        <end position="2281"/>
    </location>
</feature>
<feature type="compositionally biased region" description="Low complexity" evidence="3">
    <location>
        <begin position="169"/>
        <end position="186"/>
    </location>
</feature>
<dbReference type="SMART" id="SM00364">
    <property type="entry name" value="LRR_BAC"/>
    <property type="match status" value="13"/>
</dbReference>
<feature type="compositionally biased region" description="Low complexity" evidence="3">
    <location>
        <begin position="1843"/>
        <end position="1855"/>
    </location>
</feature>
<feature type="region of interest" description="Disordered" evidence="3">
    <location>
        <begin position="971"/>
        <end position="993"/>
    </location>
</feature>
<feature type="compositionally biased region" description="Polar residues" evidence="3">
    <location>
        <begin position="383"/>
        <end position="400"/>
    </location>
</feature>
<organism evidence="4 5">
    <name type="scientific">Linnemannia hyalina</name>
    <dbReference type="NCBI Taxonomy" id="64524"/>
    <lineage>
        <taxon>Eukaryota</taxon>
        <taxon>Fungi</taxon>
        <taxon>Fungi incertae sedis</taxon>
        <taxon>Mucoromycota</taxon>
        <taxon>Mortierellomycotina</taxon>
        <taxon>Mortierellomycetes</taxon>
        <taxon>Mortierellales</taxon>
        <taxon>Mortierellaceae</taxon>
        <taxon>Linnemannia</taxon>
    </lineage>
</organism>
<dbReference type="PANTHER" id="PTHR48051">
    <property type="match status" value="1"/>
</dbReference>
<gene>
    <name evidence="4" type="ORF">KI688_007596</name>
</gene>
<feature type="compositionally biased region" description="Basic and acidic residues" evidence="3">
    <location>
        <begin position="47"/>
        <end position="61"/>
    </location>
</feature>
<evidence type="ECO:0000256" key="2">
    <source>
        <dbReference type="ARBA" id="ARBA00022737"/>
    </source>
</evidence>
<feature type="compositionally biased region" description="Basic and acidic residues" evidence="3">
    <location>
        <begin position="714"/>
        <end position="730"/>
    </location>
</feature>
<feature type="compositionally biased region" description="Low complexity" evidence="3">
    <location>
        <begin position="2232"/>
        <end position="2248"/>
    </location>
</feature>
<reference evidence="4" key="1">
    <citation type="submission" date="2021-06" db="EMBL/GenBank/DDBJ databases">
        <title>Genome Sequence of Mortierella hyaline Strain SCG-10, a Cold-Adapted, Nitrate-Reducing Fungus Isolated from Soil in Minnesota, USA.</title>
        <authorList>
            <person name="Aldossari N."/>
        </authorList>
    </citation>
    <scope>NUCLEOTIDE SEQUENCE</scope>
    <source>
        <strain evidence="4">SCG-10</strain>
    </source>
</reference>
<dbReference type="PROSITE" id="PS51450">
    <property type="entry name" value="LRR"/>
    <property type="match status" value="7"/>
</dbReference>
<dbReference type="SUPFAM" id="SSF52075">
    <property type="entry name" value="Outer arm dynein light chain 1"/>
    <property type="match status" value="1"/>
</dbReference>
<feature type="compositionally biased region" description="Low complexity" evidence="3">
    <location>
        <begin position="516"/>
        <end position="549"/>
    </location>
</feature>
<dbReference type="Proteomes" id="UP000707451">
    <property type="component" value="Unassembled WGS sequence"/>
</dbReference>
<feature type="compositionally biased region" description="Polar residues" evidence="3">
    <location>
        <begin position="1947"/>
        <end position="1958"/>
    </location>
</feature>
<dbReference type="OrthoDB" id="660555at2759"/>
<dbReference type="SUPFAM" id="SSF52058">
    <property type="entry name" value="L domain-like"/>
    <property type="match status" value="2"/>
</dbReference>
<feature type="compositionally biased region" description="Low complexity" evidence="3">
    <location>
        <begin position="627"/>
        <end position="636"/>
    </location>
</feature>
<evidence type="ECO:0000313" key="5">
    <source>
        <dbReference type="Proteomes" id="UP000707451"/>
    </source>
</evidence>
<feature type="compositionally biased region" description="Low complexity" evidence="3">
    <location>
        <begin position="1979"/>
        <end position="2002"/>
    </location>
</feature>
<dbReference type="PANTHER" id="PTHR48051:SF1">
    <property type="entry name" value="RAS SUPPRESSOR PROTEIN 1"/>
    <property type="match status" value="1"/>
</dbReference>
<evidence type="ECO:0008006" key="6">
    <source>
        <dbReference type="Google" id="ProtNLM"/>
    </source>
</evidence>
<feature type="region of interest" description="Disordered" evidence="3">
    <location>
        <begin position="1"/>
        <end position="66"/>
    </location>
</feature>
<feature type="compositionally biased region" description="Polar residues" evidence="3">
    <location>
        <begin position="870"/>
        <end position="895"/>
    </location>
</feature>
<evidence type="ECO:0000313" key="4">
    <source>
        <dbReference type="EMBL" id="KAG9061258.1"/>
    </source>
</evidence>
<dbReference type="InterPro" id="IPR025875">
    <property type="entry name" value="Leu-rich_rpt_4"/>
</dbReference>
<feature type="region of interest" description="Disordered" evidence="3">
    <location>
        <begin position="2094"/>
        <end position="2147"/>
    </location>
</feature>
<feature type="compositionally biased region" description="Low complexity" evidence="3">
    <location>
        <begin position="301"/>
        <end position="346"/>
    </location>
</feature>
<dbReference type="Gene3D" id="3.80.10.10">
    <property type="entry name" value="Ribonuclease Inhibitor"/>
    <property type="match status" value="3"/>
</dbReference>
<accession>A0A9P7XJG3</accession>
<feature type="compositionally biased region" description="Low complexity" evidence="3">
    <location>
        <begin position="580"/>
        <end position="596"/>
    </location>
</feature>
<feature type="region of interest" description="Disordered" evidence="3">
    <location>
        <begin position="627"/>
        <end position="751"/>
    </location>
</feature>
<feature type="compositionally biased region" description="Polar residues" evidence="3">
    <location>
        <begin position="252"/>
        <end position="262"/>
    </location>
</feature>
<feature type="compositionally biased region" description="Low complexity" evidence="3">
    <location>
        <begin position="127"/>
        <end position="136"/>
    </location>
</feature>
<dbReference type="Pfam" id="PF13855">
    <property type="entry name" value="LRR_8"/>
    <property type="match status" value="4"/>
</dbReference>
<feature type="region of interest" description="Disordered" evidence="3">
    <location>
        <begin position="844"/>
        <end position="928"/>
    </location>
</feature>
<feature type="compositionally biased region" description="Basic and acidic residues" evidence="3">
    <location>
        <begin position="484"/>
        <end position="496"/>
    </location>
</feature>
<keyword evidence="5" id="KW-1185">Reference proteome</keyword>
<feature type="compositionally biased region" description="Polar residues" evidence="3">
    <location>
        <begin position="462"/>
        <end position="474"/>
    </location>
</feature>
<feature type="compositionally biased region" description="Polar residues" evidence="3">
    <location>
        <begin position="850"/>
        <end position="860"/>
    </location>
</feature>
<dbReference type="InterPro" id="IPR001611">
    <property type="entry name" value="Leu-rich_rpt"/>
</dbReference>
<feature type="compositionally biased region" description="Low complexity" evidence="3">
    <location>
        <begin position="1932"/>
        <end position="1945"/>
    </location>
</feature>
<keyword evidence="1" id="KW-0433">Leucine-rich repeat</keyword>
<dbReference type="InterPro" id="IPR050216">
    <property type="entry name" value="LRR_domain-containing"/>
</dbReference>
<protein>
    <recommendedName>
        <fullName evidence="6">Adenylate cyclase</fullName>
    </recommendedName>
</protein>
<feature type="compositionally biased region" description="Polar residues" evidence="3">
    <location>
        <begin position="347"/>
        <end position="360"/>
    </location>
</feature>
<feature type="compositionally biased region" description="Polar residues" evidence="3">
    <location>
        <begin position="33"/>
        <end position="46"/>
    </location>
</feature>
<comment type="caution">
    <text evidence="4">The sequence shown here is derived from an EMBL/GenBank/DDBJ whole genome shotgun (WGS) entry which is preliminary data.</text>
</comment>
<feature type="compositionally biased region" description="Polar residues" evidence="3">
    <location>
        <begin position="2016"/>
        <end position="2031"/>
    </location>
</feature>
<feature type="region of interest" description="Disordered" evidence="3">
    <location>
        <begin position="87"/>
        <end position="195"/>
    </location>
</feature>